<feature type="compositionally biased region" description="Low complexity" evidence="1">
    <location>
        <begin position="229"/>
        <end position="238"/>
    </location>
</feature>
<feature type="region of interest" description="Disordered" evidence="1">
    <location>
        <begin position="215"/>
        <end position="258"/>
    </location>
</feature>
<sequence length="258" mass="27909">MTDTRGWTRTADGLSVADTADMRDLRVAGEEGRSSVHEEQGAVRASCSSQRGSSTSTAGEAGSTVQLQVPASRLHHEPHGPQDGTLLLRAAQEVQPREHAARDPPRDNANVGVVRGKVHPGRSLDVLRPAEHVRAHNNVRVLHAGSARPRVPKVPLVEEAPDHRPDNPVHRDRDPLVPAALHRVQVPESVRVVDRLSRVTFLGAVFQILQGHVHRKSEATEGGEGGEGADPAPARGGEQQPGETQNEQELRRYINAAR</sequence>
<dbReference type="EMBL" id="LJIJ01000801">
    <property type="protein sequence ID" value="ODM94487.1"/>
    <property type="molecule type" value="Genomic_DNA"/>
</dbReference>
<comment type="caution">
    <text evidence="2">The sequence shown here is derived from an EMBL/GenBank/DDBJ whole genome shotgun (WGS) entry which is preliminary data.</text>
</comment>
<keyword evidence="3" id="KW-1185">Reference proteome</keyword>
<feature type="region of interest" description="Disordered" evidence="1">
    <location>
        <begin position="29"/>
        <end position="63"/>
    </location>
</feature>
<proteinExistence type="predicted"/>
<feature type="compositionally biased region" description="Low complexity" evidence="1">
    <location>
        <begin position="44"/>
        <end position="63"/>
    </location>
</feature>
<reference evidence="2 3" key="1">
    <citation type="journal article" date="2016" name="Genome Biol. Evol.">
        <title>Gene Family Evolution Reflects Adaptation to Soil Environmental Stressors in the Genome of the Collembolan Orchesella cincta.</title>
        <authorList>
            <person name="Faddeeva-Vakhrusheva A."/>
            <person name="Derks M.F."/>
            <person name="Anvar S.Y."/>
            <person name="Agamennone V."/>
            <person name="Suring W."/>
            <person name="Smit S."/>
            <person name="van Straalen N.M."/>
            <person name="Roelofs D."/>
        </authorList>
    </citation>
    <scope>NUCLEOTIDE SEQUENCE [LARGE SCALE GENOMIC DNA]</scope>
    <source>
        <tissue evidence="2">Mixed pool</tissue>
    </source>
</reference>
<gene>
    <name evidence="2" type="ORF">Ocin01_12191</name>
</gene>
<dbReference type="AlphaFoldDB" id="A0A1D2MN85"/>
<feature type="region of interest" description="Disordered" evidence="1">
    <location>
        <begin position="93"/>
        <end position="113"/>
    </location>
</feature>
<organism evidence="2 3">
    <name type="scientific">Orchesella cincta</name>
    <name type="common">Springtail</name>
    <name type="synonym">Podura cincta</name>
    <dbReference type="NCBI Taxonomy" id="48709"/>
    <lineage>
        <taxon>Eukaryota</taxon>
        <taxon>Metazoa</taxon>
        <taxon>Ecdysozoa</taxon>
        <taxon>Arthropoda</taxon>
        <taxon>Hexapoda</taxon>
        <taxon>Collembola</taxon>
        <taxon>Entomobryomorpha</taxon>
        <taxon>Entomobryoidea</taxon>
        <taxon>Orchesellidae</taxon>
        <taxon>Orchesellinae</taxon>
        <taxon>Orchesella</taxon>
    </lineage>
</organism>
<evidence type="ECO:0000313" key="2">
    <source>
        <dbReference type="EMBL" id="ODM94487.1"/>
    </source>
</evidence>
<feature type="compositionally biased region" description="Basic and acidic residues" evidence="1">
    <location>
        <begin position="95"/>
        <end position="106"/>
    </location>
</feature>
<feature type="compositionally biased region" description="Basic and acidic residues" evidence="1">
    <location>
        <begin position="29"/>
        <end position="41"/>
    </location>
</feature>
<evidence type="ECO:0000313" key="3">
    <source>
        <dbReference type="Proteomes" id="UP000094527"/>
    </source>
</evidence>
<evidence type="ECO:0000256" key="1">
    <source>
        <dbReference type="SAM" id="MobiDB-lite"/>
    </source>
</evidence>
<protein>
    <submittedName>
        <fullName evidence="2">Uncharacterized protein</fullName>
    </submittedName>
</protein>
<name>A0A1D2MN85_ORCCI</name>
<dbReference type="Proteomes" id="UP000094527">
    <property type="component" value="Unassembled WGS sequence"/>
</dbReference>
<accession>A0A1D2MN85</accession>